<gene>
    <name evidence="2" type="ORF">DFP72DRAFT_848558</name>
</gene>
<evidence type="ECO:0000256" key="1">
    <source>
        <dbReference type="SAM" id="MobiDB-lite"/>
    </source>
</evidence>
<dbReference type="Proteomes" id="UP000521943">
    <property type="component" value="Unassembled WGS sequence"/>
</dbReference>
<protein>
    <submittedName>
        <fullName evidence="2">Uncharacterized protein</fullName>
    </submittedName>
</protein>
<feature type="region of interest" description="Disordered" evidence="1">
    <location>
        <begin position="1"/>
        <end position="27"/>
    </location>
</feature>
<dbReference type="EMBL" id="JACGCI010000036">
    <property type="protein sequence ID" value="KAF6753966.1"/>
    <property type="molecule type" value="Genomic_DNA"/>
</dbReference>
<name>A0A8H6M6I5_9AGAR</name>
<evidence type="ECO:0000313" key="2">
    <source>
        <dbReference type="EMBL" id="KAF6753966.1"/>
    </source>
</evidence>
<comment type="caution">
    <text evidence="2">The sequence shown here is derived from an EMBL/GenBank/DDBJ whole genome shotgun (WGS) entry which is preliminary data.</text>
</comment>
<evidence type="ECO:0000313" key="3">
    <source>
        <dbReference type="Proteomes" id="UP000521943"/>
    </source>
</evidence>
<accession>A0A8H6M6I5</accession>
<dbReference type="AlphaFoldDB" id="A0A8H6M6I5"/>
<sequence length="467" mass="50654">MVSKQPLRGPSRRVKAKPIASDPNKANGCLHIGSGPGVRFSSERPHLDIPNFPVSLQLRLITRTQNGSISSIRFHPTNPDLMLVSSWDTPSPPNSTSVTTYRGGVIHGGMLVRLSSSLYMRDRRAANRVWDERSLDELAVQRRFRNRCRTNVGLREISGYREHEVERVWWLMVKRRMWSGELDGSWAQFGEVVGRHGLSGAPTGATGACAGLQAWALKPCHLPDPPLARDGGILMESCAVGNLSSSGNCPGSEAGPRKKILSAVRESSKDSPGAEILLGPSVFSWGLLGRLPAKAWCLIGVPKVVPLVLGLPSSVLLTKNNGFGTFLLNSSSPLALKTFGNISHKQSPWLPCCRKGDELGASRACPAIAVSQGARHAARDMAATVRLRGRSLTSVVQSVSSRQVLKLSTRCGVTGSPTVKFESPTLRGACGVILEGAMRIPIPQRYTVFPEKKGKTECEWDDFVKRM</sequence>
<keyword evidence="3" id="KW-1185">Reference proteome</keyword>
<proteinExistence type="predicted"/>
<reference evidence="2 3" key="1">
    <citation type="submission" date="2020-07" db="EMBL/GenBank/DDBJ databases">
        <title>Comparative genomics of pyrophilous fungi reveals a link between fire events and developmental genes.</title>
        <authorList>
            <consortium name="DOE Joint Genome Institute"/>
            <person name="Steindorff A.S."/>
            <person name="Carver A."/>
            <person name="Calhoun S."/>
            <person name="Stillman K."/>
            <person name="Liu H."/>
            <person name="Lipzen A."/>
            <person name="Pangilinan J."/>
            <person name="Labutti K."/>
            <person name="Bruns T.D."/>
            <person name="Grigoriev I.V."/>
        </authorList>
    </citation>
    <scope>NUCLEOTIDE SEQUENCE [LARGE SCALE GENOMIC DNA]</scope>
    <source>
        <strain evidence="2 3">CBS 144469</strain>
    </source>
</reference>
<organism evidence="2 3">
    <name type="scientific">Ephemerocybe angulata</name>
    <dbReference type="NCBI Taxonomy" id="980116"/>
    <lineage>
        <taxon>Eukaryota</taxon>
        <taxon>Fungi</taxon>
        <taxon>Dikarya</taxon>
        <taxon>Basidiomycota</taxon>
        <taxon>Agaricomycotina</taxon>
        <taxon>Agaricomycetes</taxon>
        <taxon>Agaricomycetidae</taxon>
        <taxon>Agaricales</taxon>
        <taxon>Agaricineae</taxon>
        <taxon>Psathyrellaceae</taxon>
        <taxon>Ephemerocybe</taxon>
    </lineage>
</organism>